<dbReference type="InterPro" id="IPR023299">
    <property type="entry name" value="ATPase_P-typ_cyto_dom_N"/>
</dbReference>
<organism evidence="3">
    <name type="scientific">uncultured Anaerotruncus sp</name>
    <dbReference type="NCBI Taxonomy" id="905011"/>
    <lineage>
        <taxon>Bacteria</taxon>
        <taxon>Bacillati</taxon>
        <taxon>Bacillota</taxon>
        <taxon>Clostridia</taxon>
        <taxon>Eubacteriales</taxon>
        <taxon>Oscillospiraceae</taxon>
        <taxon>Anaerotruncus</taxon>
        <taxon>environmental samples</taxon>
    </lineage>
</organism>
<feature type="transmembrane region" description="Helical" evidence="2">
    <location>
        <begin position="415"/>
        <end position="438"/>
    </location>
</feature>
<protein>
    <submittedName>
        <fullName evidence="3">Putative copper-importing P-type ATPase A</fullName>
        <ecNumber evidence="3">3.6.3.54</ecNumber>
    </submittedName>
</protein>
<sequence length="891" mass="98298">MDKNQSVDDILEEIKRKKAARAQGEEAPAKAPQSAQELFSSAKRPQQERPAPTEAIRGGKEEEPASKPRQRAPEELFSSAKRSQQEALAKGAAPEAVREIPRAERAAFQEVEPEPIENVEAYFSSVFRANGLLSKQTDEPKAAAQAETVPHTERSAVAVEEPPKAEERREHFAVKIDDSEFGELPPQQGTSRRSRFAVEEDSARPKIPHKKGEGEKPSHKLKLFRREDLEEEEEDPISRFDGMAGNRFQREDLGATQMSIPLSKGEAPREDDSLTRALPPMAGRSTPFQDQRQKKAAQFRLNAPLEEEPIQRADELDDYDSPEDAPSVAKDISSTKMRLWVQLVLLILLFGISTYFAFSKNLPLPLPEFMFPERDMQTFLGVNLGVMIAAAVVSCTTVGGGLINLFTLKADNDSAVALATVAAIGQGVALVIGFEHMATPGVHFYFPIVIAGLLFNILGKLFLISRVQKNFRVVSSDYEKHALLMVGDRNLSQEMTQGLDLEEPHVAYSAPAEFLTRFLDCSYSEDQSESISRISTPILAGFSLLASIVSYFISRDLYLTLTVFTATLCICAPFTSAIVGNLPLYRGARILSKSGAMIAGYEALDHFDDAGALALNVNELFEDGSMTLHGIKAFADQRIDEAIVDAASVIAACGGLLTDIFMQMIGGKEELLKPVDDLVYEDGMGLSAWVDGKRVLIGSRELMLNHEIQTPDRDYELKFRRDGREVLYISNSGELTAMFIVSYNPSPDVVDELAELIDRNISLIIHTTDPNVTSQKVSDLFSYPSDLIKILPAKLYGEFDRLTSPRKRARAEIAYTGSILSKLQVFKTVATLKRSVTTGTVIQLAGLVLGYALVIFFAFTGSMSLMGFESMLLFQMFFALAAIIVPSLKRL</sequence>
<feature type="transmembrane region" description="Helical" evidence="2">
    <location>
        <begin position="534"/>
        <end position="553"/>
    </location>
</feature>
<evidence type="ECO:0000256" key="1">
    <source>
        <dbReference type="SAM" id="MobiDB-lite"/>
    </source>
</evidence>
<dbReference type="InterPro" id="IPR023214">
    <property type="entry name" value="HAD_sf"/>
</dbReference>
<feature type="transmembrane region" description="Helical" evidence="2">
    <location>
        <begin position="339"/>
        <end position="358"/>
    </location>
</feature>
<feature type="compositionally biased region" description="Basic and acidic residues" evidence="1">
    <location>
        <begin position="161"/>
        <end position="178"/>
    </location>
</feature>
<keyword evidence="2" id="KW-0472">Membrane</keyword>
<name>A0A6N2T9E1_9FIRM</name>
<keyword evidence="2" id="KW-0812">Transmembrane</keyword>
<reference evidence="3" key="1">
    <citation type="submission" date="2019-11" db="EMBL/GenBank/DDBJ databases">
        <authorList>
            <person name="Feng L."/>
        </authorList>
    </citation>
    <scope>NUCLEOTIDE SEQUENCE</scope>
    <source>
        <strain evidence="3">AundefinedLFYP135</strain>
    </source>
</reference>
<dbReference type="GO" id="GO:0016787">
    <property type="term" value="F:hydrolase activity"/>
    <property type="evidence" value="ECO:0007669"/>
    <property type="project" value="UniProtKB-KW"/>
</dbReference>
<gene>
    <name evidence="3" type="primary">copA_1</name>
    <name evidence="3" type="ORF">AULFYP135_01296</name>
</gene>
<proteinExistence type="predicted"/>
<feature type="region of interest" description="Disordered" evidence="1">
    <location>
        <begin position="1"/>
        <end position="97"/>
    </location>
</feature>
<dbReference type="AlphaFoldDB" id="A0A6N2T9E1"/>
<dbReference type="Gene3D" id="3.40.1110.10">
    <property type="entry name" value="Calcium-transporting ATPase, cytoplasmic domain N"/>
    <property type="match status" value="1"/>
</dbReference>
<dbReference type="Gene3D" id="3.40.50.1000">
    <property type="entry name" value="HAD superfamily/HAD-like"/>
    <property type="match status" value="1"/>
</dbReference>
<accession>A0A6N2T9E1</accession>
<dbReference type="GO" id="GO:0000166">
    <property type="term" value="F:nucleotide binding"/>
    <property type="evidence" value="ECO:0007669"/>
    <property type="project" value="InterPro"/>
</dbReference>
<feature type="transmembrane region" description="Helical" evidence="2">
    <location>
        <begin position="871"/>
        <end position="888"/>
    </location>
</feature>
<dbReference type="EC" id="3.6.3.54" evidence="3"/>
<feature type="transmembrane region" description="Helical" evidence="2">
    <location>
        <begin position="444"/>
        <end position="463"/>
    </location>
</feature>
<feature type="compositionally biased region" description="Basic and acidic residues" evidence="1">
    <location>
        <begin position="196"/>
        <end position="228"/>
    </location>
</feature>
<feature type="compositionally biased region" description="Basic and acidic residues" evidence="1">
    <location>
        <begin position="57"/>
        <end position="74"/>
    </location>
</feature>
<feature type="transmembrane region" description="Helical" evidence="2">
    <location>
        <begin position="841"/>
        <end position="859"/>
    </location>
</feature>
<evidence type="ECO:0000313" key="3">
    <source>
        <dbReference type="EMBL" id="VYT01473.1"/>
    </source>
</evidence>
<keyword evidence="2" id="KW-1133">Transmembrane helix</keyword>
<dbReference type="EMBL" id="CACRSL010000003">
    <property type="protein sequence ID" value="VYT01473.1"/>
    <property type="molecule type" value="Genomic_DNA"/>
</dbReference>
<keyword evidence="3" id="KW-0378">Hydrolase</keyword>
<feature type="region of interest" description="Disordered" evidence="1">
    <location>
        <begin position="136"/>
        <end position="244"/>
    </location>
</feature>
<feature type="transmembrane region" description="Helical" evidence="2">
    <location>
        <begin position="559"/>
        <end position="584"/>
    </location>
</feature>
<feature type="transmembrane region" description="Helical" evidence="2">
    <location>
        <begin position="378"/>
        <end position="403"/>
    </location>
</feature>
<evidence type="ECO:0000256" key="2">
    <source>
        <dbReference type="SAM" id="Phobius"/>
    </source>
</evidence>